<sequence>MKVIKEWLTVYGSGKLHEIFSNVTLNGYKMLKHAASFDA</sequence>
<accession>A0A836Z3L8</accession>
<evidence type="ECO:0000313" key="2">
    <source>
        <dbReference type="Proteomes" id="UP000027170"/>
    </source>
</evidence>
<dbReference type="AlphaFoldDB" id="A0A836Z3L8"/>
<gene>
    <name evidence="1" type="ORF">SALWKB29_0194</name>
</gene>
<evidence type="ECO:0000313" key="1">
    <source>
        <dbReference type="EMBL" id="KDN15775.1"/>
    </source>
</evidence>
<dbReference type="Proteomes" id="UP000027170">
    <property type="component" value="Unassembled WGS sequence"/>
</dbReference>
<dbReference type="EMBL" id="JFZV01000001">
    <property type="protein sequence ID" value="KDN15775.1"/>
    <property type="molecule type" value="Genomic_DNA"/>
</dbReference>
<reference evidence="1 2" key="1">
    <citation type="submission" date="2014-03" db="EMBL/GenBank/DDBJ databases">
        <title>The genomes of two eusocial bee gut symbionts.</title>
        <authorList>
            <person name="Kwong W.K."/>
            <person name="Engel P."/>
            <person name="Koch H."/>
            <person name="Moran N.A."/>
        </authorList>
    </citation>
    <scope>NUCLEOTIDE SEQUENCE [LARGE SCALE GENOMIC DNA]</scope>
    <source>
        <strain evidence="2">wkB29</strain>
    </source>
</reference>
<proteinExistence type="predicted"/>
<protein>
    <submittedName>
        <fullName evidence="1">Uncharacterized protein</fullName>
    </submittedName>
</protein>
<comment type="caution">
    <text evidence="1">The sequence shown here is derived from an EMBL/GenBank/DDBJ whole genome shotgun (WGS) entry which is preliminary data.</text>
</comment>
<organism evidence="1 2">
    <name type="scientific">Snodgrassella communis</name>
    <dbReference type="NCBI Taxonomy" id="2946699"/>
    <lineage>
        <taxon>Bacteria</taxon>
        <taxon>Pseudomonadati</taxon>
        <taxon>Pseudomonadota</taxon>
        <taxon>Betaproteobacteria</taxon>
        <taxon>Neisseriales</taxon>
        <taxon>Neisseriaceae</taxon>
        <taxon>Snodgrassella</taxon>
    </lineage>
</organism>
<name>A0A836Z3L8_9NEIS</name>
<keyword evidence="2" id="KW-1185">Reference proteome</keyword>